<keyword evidence="3" id="KW-1185">Reference proteome</keyword>
<keyword evidence="1" id="KW-0732">Signal</keyword>
<protein>
    <submittedName>
        <fullName evidence="2">Organic solvent ABC transporter permease</fullName>
    </submittedName>
</protein>
<evidence type="ECO:0000256" key="1">
    <source>
        <dbReference type="SAM" id="SignalP"/>
    </source>
</evidence>
<feature type="chain" id="PRO_5045638269" evidence="1">
    <location>
        <begin position="21"/>
        <end position="371"/>
    </location>
</feature>
<dbReference type="EMBL" id="JAFKDB010000008">
    <property type="protein sequence ID" value="MBN7769277.1"/>
    <property type="molecule type" value="Genomic_DNA"/>
</dbReference>
<proteinExistence type="predicted"/>
<evidence type="ECO:0000313" key="3">
    <source>
        <dbReference type="Proteomes" id="UP000664344"/>
    </source>
</evidence>
<organism evidence="2 3">
    <name type="scientific">Marinobacter daepoensis</name>
    <dbReference type="NCBI Taxonomy" id="262077"/>
    <lineage>
        <taxon>Bacteria</taxon>
        <taxon>Pseudomonadati</taxon>
        <taxon>Pseudomonadota</taxon>
        <taxon>Gammaproteobacteria</taxon>
        <taxon>Pseudomonadales</taxon>
        <taxon>Marinobacteraceae</taxon>
        <taxon>Marinobacter</taxon>
    </lineage>
</organism>
<accession>A0ABS3BBX7</accession>
<reference evidence="2 3" key="1">
    <citation type="submission" date="2021-02" db="EMBL/GenBank/DDBJ databases">
        <title>PHA producing bacteria isolated from coastal sediment in Guangdong, Shenzhen.</title>
        <authorList>
            <person name="Zheng W."/>
            <person name="Yu S."/>
            <person name="Huang Y."/>
        </authorList>
    </citation>
    <scope>NUCLEOTIDE SEQUENCE [LARGE SCALE GENOMIC DNA]</scope>
    <source>
        <strain evidence="2 3">TN21-5</strain>
    </source>
</reference>
<dbReference type="PROSITE" id="PS51257">
    <property type="entry name" value="PROKAR_LIPOPROTEIN"/>
    <property type="match status" value="1"/>
</dbReference>
<evidence type="ECO:0000313" key="2">
    <source>
        <dbReference type="EMBL" id="MBN7769277.1"/>
    </source>
</evidence>
<dbReference type="RefSeq" id="WP_206556898.1">
    <property type="nucleotide sequence ID" value="NZ_JAFKDB010000008.1"/>
</dbReference>
<gene>
    <name evidence="2" type="ORF">JYP53_05085</name>
</gene>
<sequence>MKLVHLARQLMPLSVALMLAGCLDSGGGSGSDDTHVGQLHFQGVSGLTYQTASQSGTTDLDGRFRYYPGETISFRVGDLPIVGGVPARDYITFLEFLEATRNALQTPGVDDEGLSSHSVTEEALFENSTLMNISRFLLALNWSENVDDDEGIEFRERVINQLNQALSDPGLPNQVDFTVSISEFTAEDSPANQLLASICFYPKGDALCSEPPSESEIEDAPVRPIDGELDPDIDYKEDLQALRDRILQGRRDLTEFDNEQARNYLRRELGAITRTLSRQYYLSPEDAVHSASDTGIQTVRIRKIDGKPQLIRLQAQSKRPADIFIHAENWQASEVEYVVDGPKGGESEILVNFQPEGTYRWVRKQIRVLID</sequence>
<dbReference type="Proteomes" id="UP000664344">
    <property type="component" value="Unassembled WGS sequence"/>
</dbReference>
<comment type="caution">
    <text evidence="2">The sequence shown here is derived from an EMBL/GenBank/DDBJ whole genome shotgun (WGS) entry which is preliminary data.</text>
</comment>
<feature type="signal peptide" evidence="1">
    <location>
        <begin position="1"/>
        <end position="20"/>
    </location>
</feature>
<name>A0ABS3BBX7_9GAMM</name>